<reference evidence="1" key="1">
    <citation type="submission" date="2019-01" db="EMBL/GenBank/DDBJ databases">
        <title>Colletotrichum abscissum LGMF1257.</title>
        <authorList>
            <person name="Baroncelli R."/>
        </authorList>
    </citation>
    <scope>NUCLEOTIDE SEQUENCE</scope>
    <source>
        <strain evidence="1">Ca142</strain>
    </source>
</reference>
<dbReference type="EMBL" id="SDAQ01000023">
    <property type="protein sequence ID" value="KAI3554429.1"/>
    <property type="molecule type" value="Genomic_DNA"/>
</dbReference>
<dbReference type="Proteomes" id="UP001056436">
    <property type="component" value="Unassembled WGS sequence"/>
</dbReference>
<protein>
    <submittedName>
        <fullName evidence="1">Uncharacterized protein</fullName>
    </submittedName>
</protein>
<comment type="caution">
    <text evidence="1">The sequence shown here is derived from an EMBL/GenBank/DDBJ whole genome shotgun (WGS) entry which is preliminary data.</text>
</comment>
<organism evidence="1 2">
    <name type="scientific">Colletotrichum abscissum</name>
    <dbReference type="NCBI Taxonomy" id="1671311"/>
    <lineage>
        <taxon>Eukaryota</taxon>
        <taxon>Fungi</taxon>
        <taxon>Dikarya</taxon>
        <taxon>Ascomycota</taxon>
        <taxon>Pezizomycotina</taxon>
        <taxon>Sordariomycetes</taxon>
        <taxon>Hypocreomycetidae</taxon>
        <taxon>Glomerellales</taxon>
        <taxon>Glomerellaceae</taxon>
        <taxon>Colletotrichum</taxon>
        <taxon>Colletotrichum acutatum species complex</taxon>
    </lineage>
</organism>
<accession>A0A9P9XIK5</accession>
<evidence type="ECO:0000313" key="1">
    <source>
        <dbReference type="EMBL" id="KAI3554429.1"/>
    </source>
</evidence>
<evidence type="ECO:0000313" key="2">
    <source>
        <dbReference type="Proteomes" id="UP001056436"/>
    </source>
</evidence>
<keyword evidence="2" id="KW-1185">Reference proteome</keyword>
<name>A0A9P9XIK5_9PEZI</name>
<dbReference type="OrthoDB" id="3922785at2759"/>
<gene>
    <name evidence="1" type="ORF">CABS02_05246</name>
</gene>
<proteinExistence type="predicted"/>
<sequence length="512" mass="56766">MTDTAIEHLANRSPHSFRPGLRVRRFGRQDFERFNQEAARGSHLCVGSGTIGKVQVECKYQWRKAQWGVLGPRRHPAGIVYIDIAIKQPPGHTLSNATVLVTLTQTGTVGFDAGGSGRTQRHVRTSLESDYAVQVTEFFGPQSLTGPRIVTSEIKEKAFEPTLGAGGFFELGGMGVRQSKMRELVDSWTFKGTVKRAKGGEGFRSLEWELNESEIDNNPFRKHNFHTAFAFEHSGRPIVMCVEVEGRLKSKARQTKHRVLRFCSRSGDTDNSMTTEIDLSSATSTFKKRLDGIAHGLNMAMQKENHDDTPVEMPPPMPATFEEVSSSKEVSFDEIEEVGDSGVDVLLQYLHQPATVAIERQSSPVENGSEFSTGDETLVNDNSDHSISGKSVQSVGRVTAQHVLKVSEVVALALFNWVLMMVKLVGSGQQSWTTTKPIFIQKVVTSSEYHHKAPSQENWDDEVDAQYTKPSQHLLSAKPVASISDGLSQMMTPLLNEKKTPERIQVQRRGSI</sequence>
<dbReference type="AlphaFoldDB" id="A0A9P9XIK5"/>